<feature type="domain" description="Transposase DDE" evidence="1">
    <location>
        <begin position="154"/>
        <end position="255"/>
    </location>
</feature>
<dbReference type="EMBL" id="BARV01030788">
    <property type="protein sequence ID" value="GAI44992.1"/>
    <property type="molecule type" value="Genomic_DNA"/>
</dbReference>
<comment type="caution">
    <text evidence="2">The sequence shown here is derived from an EMBL/GenBank/DDBJ whole genome shotgun (WGS) entry which is preliminary data.</text>
</comment>
<gene>
    <name evidence="2" type="ORF">S06H3_48843</name>
</gene>
<proteinExistence type="predicted"/>
<organism evidence="2">
    <name type="scientific">marine sediment metagenome</name>
    <dbReference type="NCBI Taxonomy" id="412755"/>
    <lineage>
        <taxon>unclassified sequences</taxon>
        <taxon>metagenomes</taxon>
        <taxon>ecological metagenomes</taxon>
    </lineage>
</organism>
<dbReference type="PANTHER" id="PTHR33408">
    <property type="entry name" value="TRANSPOSASE"/>
    <property type="match status" value="1"/>
</dbReference>
<evidence type="ECO:0000313" key="2">
    <source>
        <dbReference type="EMBL" id="GAI44992.1"/>
    </source>
</evidence>
<feature type="non-terminal residue" evidence="2">
    <location>
        <position position="1"/>
    </location>
</feature>
<reference evidence="2" key="1">
    <citation type="journal article" date="2014" name="Front. Microbiol.">
        <title>High frequency of phylogenetically diverse reductive dehalogenase-homologous genes in deep subseafloor sedimentary metagenomes.</title>
        <authorList>
            <person name="Kawai M."/>
            <person name="Futagami T."/>
            <person name="Toyoda A."/>
            <person name="Takaki Y."/>
            <person name="Nishi S."/>
            <person name="Hori S."/>
            <person name="Arai W."/>
            <person name="Tsubouchi T."/>
            <person name="Morono Y."/>
            <person name="Uchiyama I."/>
            <person name="Ito T."/>
            <person name="Fujiyama A."/>
            <person name="Inagaki F."/>
            <person name="Takami H."/>
        </authorList>
    </citation>
    <scope>NUCLEOTIDE SEQUENCE</scope>
    <source>
        <strain evidence="2">Expedition CK06-06</strain>
    </source>
</reference>
<evidence type="ECO:0000259" key="1">
    <source>
        <dbReference type="Pfam" id="PF13751"/>
    </source>
</evidence>
<dbReference type="Pfam" id="PF13751">
    <property type="entry name" value="DDE_Tnp_1_6"/>
    <property type="match status" value="1"/>
</dbReference>
<protein>
    <recommendedName>
        <fullName evidence="1">Transposase DDE domain-containing protein</fullName>
    </recommendedName>
</protein>
<dbReference type="InterPro" id="IPR025668">
    <property type="entry name" value="Tnp_DDE_dom"/>
</dbReference>
<dbReference type="AlphaFoldDB" id="X1NLX1"/>
<name>X1NLX1_9ZZZZ</name>
<sequence length="255" mass="30228">CRIRPWEKEYRLKRLNEARETLEREKLKRVNITDPESRLMQDSHRAIQPSYNGQIAVDEKEQVIVAADITQETTDHHELRRMVEVVEQNLGTLPKEASADAGYSSYENLEYTQQKGLDAYMPDDFFVALEKKDQSEKRYHKSNFQYDQIRDVYICPEGKNLRRLQEMKRQGKPPFIIYRGESCKGCAVKEECTKGPARRITRDGRESLVEAMREKLRSEEGREIYKKRLYTVEPVFGNMKWNRRRIMMSLRGLEK</sequence>
<feature type="non-terminal residue" evidence="2">
    <location>
        <position position="255"/>
    </location>
</feature>
<accession>X1NLX1</accession>
<dbReference type="PANTHER" id="PTHR33408:SF2">
    <property type="entry name" value="TRANSPOSASE DDE DOMAIN-CONTAINING PROTEIN"/>
    <property type="match status" value="1"/>
</dbReference>